<feature type="region of interest" description="Disordered" evidence="1">
    <location>
        <begin position="45"/>
        <end position="72"/>
    </location>
</feature>
<keyword evidence="3" id="KW-1185">Reference proteome</keyword>
<accession>A0AAV4MU62</accession>
<proteinExistence type="predicted"/>
<evidence type="ECO:0000256" key="1">
    <source>
        <dbReference type="SAM" id="MobiDB-lite"/>
    </source>
</evidence>
<gene>
    <name evidence="2" type="ORF">CDAR_269131</name>
</gene>
<evidence type="ECO:0000313" key="3">
    <source>
        <dbReference type="Proteomes" id="UP001054837"/>
    </source>
</evidence>
<organism evidence="2 3">
    <name type="scientific">Caerostris darwini</name>
    <dbReference type="NCBI Taxonomy" id="1538125"/>
    <lineage>
        <taxon>Eukaryota</taxon>
        <taxon>Metazoa</taxon>
        <taxon>Ecdysozoa</taxon>
        <taxon>Arthropoda</taxon>
        <taxon>Chelicerata</taxon>
        <taxon>Arachnida</taxon>
        <taxon>Araneae</taxon>
        <taxon>Araneomorphae</taxon>
        <taxon>Entelegynae</taxon>
        <taxon>Araneoidea</taxon>
        <taxon>Araneidae</taxon>
        <taxon>Caerostris</taxon>
    </lineage>
</organism>
<protein>
    <submittedName>
        <fullName evidence="2">Uncharacterized protein</fullName>
    </submittedName>
</protein>
<sequence>MRVYKEIEFLRSPREKDSLDFSHNSYIIQEGQLFCHGLLQHTLARTQSTHGSDPKSQKSHSPPYTKSRRRSKAKKWFFWKRPLIEALQEDAGVLFLLLEEDIVT</sequence>
<evidence type="ECO:0000313" key="2">
    <source>
        <dbReference type="EMBL" id="GIX74952.1"/>
    </source>
</evidence>
<dbReference type="EMBL" id="BPLQ01000784">
    <property type="protein sequence ID" value="GIX74952.1"/>
    <property type="molecule type" value="Genomic_DNA"/>
</dbReference>
<comment type="caution">
    <text evidence="2">The sequence shown here is derived from an EMBL/GenBank/DDBJ whole genome shotgun (WGS) entry which is preliminary data.</text>
</comment>
<dbReference type="Proteomes" id="UP001054837">
    <property type="component" value="Unassembled WGS sequence"/>
</dbReference>
<name>A0AAV4MU62_9ARAC</name>
<dbReference type="AlphaFoldDB" id="A0AAV4MU62"/>
<reference evidence="2 3" key="1">
    <citation type="submission" date="2021-06" db="EMBL/GenBank/DDBJ databases">
        <title>Caerostris darwini draft genome.</title>
        <authorList>
            <person name="Kono N."/>
            <person name="Arakawa K."/>
        </authorList>
    </citation>
    <scope>NUCLEOTIDE SEQUENCE [LARGE SCALE GENOMIC DNA]</scope>
</reference>